<dbReference type="AlphaFoldDB" id="L8JXX0"/>
<dbReference type="EC" id="2.7.13.3" evidence="2"/>
<organism evidence="11 12">
    <name type="scientific">Fulvivirga imtechensis AK7</name>
    <dbReference type="NCBI Taxonomy" id="1237149"/>
    <lineage>
        <taxon>Bacteria</taxon>
        <taxon>Pseudomonadati</taxon>
        <taxon>Bacteroidota</taxon>
        <taxon>Cytophagia</taxon>
        <taxon>Cytophagales</taxon>
        <taxon>Fulvivirgaceae</taxon>
        <taxon>Fulvivirga</taxon>
    </lineage>
</organism>
<keyword evidence="3" id="KW-0597">Phosphoprotein</keyword>
<keyword evidence="12" id="KW-1185">Reference proteome</keyword>
<proteinExistence type="predicted"/>
<evidence type="ECO:0000256" key="7">
    <source>
        <dbReference type="ARBA" id="ARBA00022840"/>
    </source>
</evidence>
<evidence type="ECO:0000256" key="3">
    <source>
        <dbReference type="ARBA" id="ARBA00022553"/>
    </source>
</evidence>
<evidence type="ECO:0000259" key="10">
    <source>
        <dbReference type="PROSITE" id="PS50109"/>
    </source>
</evidence>
<dbReference type="InterPro" id="IPR005467">
    <property type="entry name" value="His_kinase_dom"/>
</dbReference>
<dbReference type="Gene3D" id="3.30.565.10">
    <property type="entry name" value="Histidine kinase-like ATPase, C-terminal domain"/>
    <property type="match status" value="1"/>
</dbReference>
<dbReference type="PROSITE" id="PS50293">
    <property type="entry name" value="TPR_REGION"/>
    <property type="match status" value="1"/>
</dbReference>
<dbReference type="InterPro" id="IPR011495">
    <property type="entry name" value="Sig_transdc_His_kin_sub2_dim/P"/>
</dbReference>
<dbReference type="SUPFAM" id="SSF48452">
    <property type="entry name" value="TPR-like"/>
    <property type="match status" value="2"/>
</dbReference>
<keyword evidence="7" id="KW-0067">ATP-binding</keyword>
<protein>
    <recommendedName>
        <fullName evidence="2">histidine kinase</fullName>
        <ecNumber evidence="2">2.7.13.3</ecNumber>
    </recommendedName>
</protein>
<evidence type="ECO:0000256" key="2">
    <source>
        <dbReference type="ARBA" id="ARBA00012438"/>
    </source>
</evidence>
<keyword evidence="9" id="KW-1133">Transmembrane helix</keyword>
<evidence type="ECO:0000256" key="6">
    <source>
        <dbReference type="ARBA" id="ARBA00022777"/>
    </source>
</evidence>
<dbReference type="EMBL" id="AMZN01000001">
    <property type="protein sequence ID" value="ELR73906.1"/>
    <property type="molecule type" value="Genomic_DNA"/>
</dbReference>
<dbReference type="PANTHER" id="PTHR41523:SF8">
    <property type="entry name" value="ETHYLENE RESPONSE SENSOR PROTEIN"/>
    <property type="match status" value="1"/>
</dbReference>
<dbReference type="Pfam" id="PF07568">
    <property type="entry name" value="HisKA_2"/>
    <property type="match status" value="1"/>
</dbReference>
<sequence>MLYNIRSGVPAAILIIFSLHGFGQTSNTKPDSIQQILSFAPDSVKIQTLIDLAWETYPTQIDAALSYAKTAVKYAQKTDSISLSRALCMLAVVEDISGQADLALEHYLQAVTIQEKYRLTYDLSSTYSNIGALYFELEKYAKALEYFDQALKQEIILNNPEGMIGSYINQGVIHKNLDDYPNAIRKYKKALDIQEQLRITTNSGTIYNNLGSLYLQQNKLDSAYYCLHQSLHFEQLQGDKRSLTLPYLNLTDYFLTKHDYDSALFYAKESYQMALVSGNMDNIIRSLEYLARVKELNGRPAEALQYYRRYQKLKDSTLNLAVQERMIALEAQYESKKKAEEIYHLQVANNLKELALKKSKSEKWFLVMVMVLSIISLGLLFYLFQIKNKKNAQLNLQSIQLQKALEEKEVLLKEIHHRVKNNLQIVSSLLALQSRHISDPETLKAFREGRNRVKSMALLHQSLYQGDHLTGVRLNEYIPSLIEKLFSSYGCDDVSLEMNVQDLELDIETTLPIGLIVNELVSNALKHAFPDGSGKLSIELKRVERPIVLKVSDNGKGISFAADENESFGLSLVRSLAKKLEATLTFNNHGGTSVELVMKNVKVI</sequence>
<dbReference type="InterPro" id="IPR036890">
    <property type="entry name" value="HATPase_C_sf"/>
</dbReference>
<dbReference type="PROSITE" id="PS50005">
    <property type="entry name" value="TPR"/>
    <property type="match status" value="2"/>
</dbReference>
<keyword evidence="5" id="KW-0547">Nucleotide-binding</keyword>
<dbReference type="InterPro" id="IPR003594">
    <property type="entry name" value="HATPase_dom"/>
</dbReference>
<dbReference type="InterPro" id="IPR011990">
    <property type="entry name" value="TPR-like_helical_dom_sf"/>
</dbReference>
<evidence type="ECO:0000256" key="9">
    <source>
        <dbReference type="SAM" id="Phobius"/>
    </source>
</evidence>
<comment type="caution">
    <text evidence="11">The sequence shown here is derived from an EMBL/GenBank/DDBJ whole genome shotgun (WGS) entry which is preliminary data.</text>
</comment>
<dbReference type="PANTHER" id="PTHR41523">
    <property type="entry name" value="TWO-COMPONENT SYSTEM SENSOR PROTEIN"/>
    <property type="match status" value="1"/>
</dbReference>
<keyword evidence="6 11" id="KW-0418">Kinase</keyword>
<feature type="domain" description="Histidine kinase" evidence="10">
    <location>
        <begin position="414"/>
        <end position="602"/>
    </location>
</feature>
<dbReference type="OrthoDB" id="9767435at2"/>
<dbReference type="SMART" id="SM00028">
    <property type="entry name" value="TPR"/>
    <property type="match status" value="5"/>
</dbReference>
<dbReference type="Proteomes" id="UP000011135">
    <property type="component" value="Unassembled WGS sequence"/>
</dbReference>
<dbReference type="Gene3D" id="1.25.40.10">
    <property type="entry name" value="Tetratricopeptide repeat domain"/>
    <property type="match status" value="2"/>
</dbReference>
<name>L8JXX0_9BACT</name>
<feature type="repeat" description="TPR" evidence="8">
    <location>
        <begin position="164"/>
        <end position="197"/>
    </location>
</feature>
<evidence type="ECO:0000313" key="11">
    <source>
        <dbReference type="EMBL" id="ELR73906.1"/>
    </source>
</evidence>
<dbReference type="SUPFAM" id="SSF55874">
    <property type="entry name" value="ATPase domain of HSP90 chaperone/DNA topoisomerase II/histidine kinase"/>
    <property type="match status" value="1"/>
</dbReference>
<feature type="transmembrane region" description="Helical" evidence="9">
    <location>
        <begin position="364"/>
        <end position="384"/>
    </location>
</feature>
<dbReference type="eggNOG" id="COG0457">
    <property type="taxonomic scope" value="Bacteria"/>
</dbReference>
<keyword evidence="9" id="KW-0472">Membrane</keyword>
<evidence type="ECO:0000256" key="8">
    <source>
        <dbReference type="PROSITE-ProRule" id="PRU00339"/>
    </source>
</evidence>
<dbReference type="SMART" id="SM00387">
    <property type="entry name" value="HATPase_c"/>
    <property type="match status" value="1"/>
</dbReference>
<dbReference type="PROSITE" id="PS50109">
    <property type="entry name" value="HIS_KIN"/>
    <property type="match status" value="1"/>
</dbReference>
<gene>
    <name evidence="11" type="ORF">C900_00070</name>
</gene>
<feature type="repeat" description="TPR" evidence="8">
    <location>
        <begin position="124"/>
        <end position="157"/>
    </location>
</feature>
<keyword evidence="4" id="KW-0808">Transferase</keyword>
<dbReference type="InterPro" id="IPR019734">
    <property type="entry name" value="TPR_rpt"/>
</dbReference>
<dbReference type="Pfam" id="PF02518">
    <property type="entry name" value="HATPase_c"/>
    <property type="match status" value="1"/>
</dbReference>
<accession>L8JXX0</accession>
<reference evidence="11 12" key="1">
    <citation type="submission" date="2012-12" db="EMBL/GenBank/DDBJ databases">
        <title>Genome assembly of Fulvivirga imtechensis AK7.</title>
        <authorList>
            <person name="Nupur N."/>
            <person name="Khatri I."/>
            <person name="Kumar R."/>
            <person name="Subramanian S."/>
            <person name="Pinnaka A."/>
        </authorList>
    </citation>
    <scope>NUCLEOTIDE SEQUENCE [LARGE SCALE GENOMIC DNA]</scope>
    <source>
        <strain evidence="11 12">AK7</strain>
    </source>
</reference>
<evidence type="ECO:0000256" key="4">
    <source>
        <dbReference type="ARBA" id="ARBA00022679"/>
    </source>
</evidence>
<dbReference type="Pfam" id="PF13424">
    <property type="entry name" value="TPR_12"/>
    <property type="match status" value="2"/>
</dbReference>
<dbReference type="Gene3D" id="3.30.450.20">
    <property type="entry name" value="PAS domain"/>
    <property type="match status" value="1"/>
</dbReference>
<dbReference type="GO" id="GO:0005524">
    <property type="term" value="F:ATP binding"/>
    <property type="evidence" value="ECO:0007669"/>
    <property type="project" value="UniProtKB-KW"/>
</dbReference>
<evidence type="ECO:0000256" key="5">
    <source>
        <dbReference type="ARBA" id="ARBA00022741"/>
    </source>
</evidence>
<evidence type="ECO:0000256" key="1">
    <source>
        <dbReference type="ARBA" id="ARBA00000085"/>
    </source>
</evidence>
<keyword evidence="8" id="KW-0802">TPR repeat</keyword>
<dbReference type="RefSeq" id="WP_009577499.1">
    <property type="nucleotide sequence ID" value="NZ_AMZN01000001.1"/>
</dbReference>
<evidence type="ECO:0000313" key="12">
    <source>
        <dbReference type="Proteomes" id="UP000011135"/>
    </source>
</evidence>
<dbReference type="eggNOG" id="COG3920">
    <property type="taxonomic scope" value="Bacteria"/>
</dbReference>
<dbReference type="STRING" id="1237149.C900_00070"/>
<dbReference type="GO" id="GO:0004673">
    <property type="term" value="F:protein histidine kinase activity"/>
    <property type="evidence" value="ECO:0007669"/>
    <property type="project" value="UniProtKB-EC"/>
</dbReference>
<keyword evidence="9" id="KW-0812">Transmembrane</keyword>
<comment type="catalytic activity">
    <reaction evidence="1">
        <text>ATP + protein L-histidine = ADP + protein N-phospho-L-histidine.</text>
        <dbReference type="EC" id="2.7.13.3"/>
    </reaction>
</comment>